<dbReference type="PANTHER" id="PTHR23086:SF8">
    <property type="entry name" value="PHOSPHATIDYLINOSITOL 5-PHOSPHATE 4-KINASE, ISOFORM A"/>
    <property type="match status" value="1"/>
</dbReference>
<proteinExistence type="predicted"/>
<evidence type="ECO:0000256" key="2">
    <source>
        <dbReference type="SAM" id="MobiDB-lite"/>
    </source>
</evidence>
<dbReference type="Gene3D" id="3.30.810.10">
    <property type="entry name" value="2-Layer Sandwich"/>
    <property type="match status" value="1"/>
</dbReference>
<keyword evidence="6" id="KW-1185">Reference proteome</keyword>
<feature type="transmembrane region" description="Helical" evidence="3">
    <location>
        <begin position="85"/>
        <end position="107"/>
    </location>
</feature>
<protein>
    <submittedName>
        <fullName evidence="5">1-phosphatidylinositol-4-phosphate 5-kinase</fullName>
    </submittedName>
</protein>
<dbReference type="GO" id="GO:0016308">
    <property type="term" value="F:1-phosphatidylinositol-4-phosphate 5-kinase activity"/>
    <property type="evidence" value="ECO:0007669"/>
    <property type="project" value="TreeGrafter"/>
</dbReference>
<keyword evidence="1" id="KW-0067">ATP-binding</keyword>
<dbReference type="PROSITE" id="PS51455">
    <property type="entry name" value="PIPK"/>
    <property type="match status" value="1"/>
</dbReference>
<feature type="region of interest" description="Disordered" evidence="2">
    <location>
        <begin position="247"/>
        <end position="269"/>
    </location>
</feature>
<dbReference type="SMART" id="SM00330">
    <property type="entry name" value="PIPKc"/>
    <property type="match status" value="1"/>
</dbReference>
<keyword evidence="3" id="KW-0472">Membrane</keyword>
<dbReference type="GO" id="GO:0005524">
    <property type="term" value="F:ATP binding"/>
    <property type="evidence" value="ECO:0007669"/>
    <property type="project" value="UniProtKB-UniRule"/>
</dbReference>
<feature type="region of interest" description="Disordered" evidence="2">
    <location>
        <begin position="671"/>
        <end position="690"/>
    </location>
</feature>
<dbReference type="InterPro" id="IPR002498">
    <property type="entry name" value="PInositol-4-P-4/5-kinase_core"/>
</dbReference>
<dbReference type="CDD" id="cd00139">
    <property type="entry name" value="PIPKc"/>
    <property type="match status" value="1"/>
</dbReference>
<feature type="transmembrane region" description="Helical" evidence="3">
    <location>
        <begin position="133"/>
        <end position="153"/>
    </location>
</feature>
<accession>A0A077ZQV8</accession>
<dbReference type="EMBL" id="CCKQ01001173">
    <property type="protein sequence ID" value="CDW72287.1"/>
    <property type="molecule type" value="Genomic_DNA"/>
</dbReference>
<keyword evidence="1 5" id="KW-0418">Kinase</keyword>
<dbReference type="GO" id="GO:0046854">
    <property type="term" value="P:phosphatidylinositol phosphate biosynthetic process"/>
    <property type="evidence" value="ECO:0007669"/>
    <property type="project" value="TreeGrafter"/>
</dbReference>
<name>A0A077ZQV8_STYLE</name>
<sequence>MGRFFLIILGLQSFDKINALVQELYIVDLSKPYYEAINNLPLSSEGITCQFLGCISVFCNYMSQFYALWFAVLIQQIIKDPIHKLQKLICFFHAITFALALTFTIIMSKFNSFGVQENLQCGMMFLPGQDADVLMILPFILVTMQIFFISKIIKQTPFIIRQSAYIIVDHCTYICLVCCTLAEPVFFKKCGILYNKLTCKKPKKSSKETPFLQQSDTLNMDKANQSKTKKEEESIDESQSVSMLFQQESKRVDTDSEDEDFENGDNKKEGTELEIIDSQKLENLISDAYTNFNDQFNHMSIKQKTNFFIINTVLMSICHCLITANEQEIEEGKGLIKGLNIGVIKKALRYQLGSGDVDHIMDMSEFFKKNEDLCVSDVTNGRKVQIKISEYDPEICKKIKQRSGFDDQFMIKAFAPKANHVQMTRFQIGSGKSDSFFFYTANNQFIIKTLKPAELNLLVKRGILEKYNGHLKKNPRSLLARFYGIFTVKIKYMKPISVVLMDNLMGDHIEEVTSIYDLKGSTHRRMTKKLKSKRTVRKDLNLLTDPENFLSFDQLLRKDFIDRLYKDKEFLKNCNLMDYSLLIIFFEKEGSADFEALPNRATIAKEFRKVSMFMDRGDNGIDEIQIEQIPDPNKDKFEALGTNMAFDVPHNEQDGRARAKSRNSFFDEYMPGNEDNRPISSDGASSSIDRKSTLMPRTRDFIEYQSKTNRNVYYRLGVIDFLQAYTNKKKLETKYLRYRFKSKPPNCFSCVDPATYADRFYEFMAKNLFVSEREFPACEDDSRGNLSLSLQKSPSKKEKKKK</sequence>
<evidence type="ECO:0000256" key="3">
    <source>
        <dbReference type="SAM" id="Phobius"/>
    </source>
</evidence>
<evidence type="ECO:0000313" key="6">
    <source>
        <dbReference type="Proteomes" id="UP000039865"/>
    </source>
</evidence>
<feature type="transmembrane region" description="Helical" evidence="3">
    <location>
        <begin position="165"/>
        <end position="187"/>
    </location>
</feature>
<reference evidence="5 6" key="1">
    <citation type="submission" date="2014-06" db="EMBL/GenBank/DDBJ databases">
        <authorList>
            <person name="Swart Estienne"/>
        </authorList>
    </citation>
    <scope>NUCLEOTIDE SEQUENCE [LARGE SCALE GENOMIC DNA]</scope>
    <source>
        <strain evidence="5 6">130c</strain>
    </source>
</reference>
<dbReference type="SUPFAM" id="SSF56104">
    <property type="entry name" value="SAICAR synthase-like"/>
    <property type="match status" value="1"/>
</dbReference>
<dbReference type="PANTHER" id="PTHR23086">
    <property type="entry name" value="PHOSPHATIDYLINOSITOL-4-PHOSPHATE 5-KINASE"/>
    <property type="match status" value="1"/>
</dbReference>
<feature type="region of interest" description="Disordered" evidence="2">
    <location>
        <begin position="778"/>
        <end position="802"/>
    </location>
</feature>
<dbReference type="Gene3D" id="3.30.800.10">
    <property type="entry name" value="Phosphatidylinositol Phosphate Kinase II Beta"/>
    <property type="match status" value="1"/>
</dbReference>
<dbReference type="AlphaFoldDB" id="A0A077ZQV8"/>
<feature type="compositionally biased region" description="Polar residues" evidence="2">
    <location>
        <begin position="678"/>
        <end position="687"/>
    </location>
</feature>
<dbReference type="InterPro" id="IPR023610">
    <property type="entry name" value="PInositol-4/5-P-5/4-kinase"/>
</dbReference>
<dbReference type="Proteomes" id="UP000039865">
    <property type="component" value="Unassembled WGS sequence"/>
</dbReference>
<keyword evidence="1" id="KW-0547">Nucleotide-binding</keyword>
<gene>
    <name evidence="5" type="primary">Contig17249.g18368</name>
    <name evidence="5" type="ORF">STYLEM_1245</name>
</gene>
<evidence type="ECO:0000313" key="5">
    <source>
        <dbReference type="EMBL" id="CDW72287.1"/>
    </source>
</evidence>
<dbReference type="InParanoid" id="A0A077ZQV8"/>
<feature type="domain" description="PIPK" evidence="4">
    <location>
        <begin position="324"/>
        <end position="768"/>
    </location>
</feature>
<dbReference type="GO" id="GO:0005886">
    <property type="term" value="C:plasma membrane"/>
    <property type="evidence" value="ECO:0007669"/>
    <property type="project" value="TreeGrafter"/>
</dbReference>
<dbReference type="Pfam" id="PF01504">
    <property type="entry name" value="PIP5K"/>
    <property type="match status" value="1"/>
</dbReference>
<feature type="transmembrane region" description="Helical" evidence="3">
    <location>
        <begin position="50"/>
        <end position="73"/>
    </location>
</feature>
<evidence type="ECO:0000256" key="1">
    <source>
        <dbReference type="PROSITE-ProRule" id="PRU00781"/>
    </source>
</evidence>
<keyword evidence="3" id="KW-0812">Transmembrane</keyword>
<keyword evidence="1" id="KW-0808">Transferase</keyword>
<keyword evidence="3" id="KW-1133">Transmembrane helix</keyword>
<evidence type="ECO:0000259" key="4">
    <source>
        <dbReference type="PROSITE" id="PS51455"/>
    </source>
</evidence>
<organism evidence="5 6">
    <name type="scientific">Stylonychia lemnae</name>
    <name type="common">Ciliate</name>
    <dbReference type="NCBI Taxonomy" id="5949"/>
    <lineage>
        <taxon>Eukaryota</taxon>
        <taxon>Sar</taxon>
        <taxon>Alveolata</taxon>
        <taxon>Ciliophora</taxon>
        <taxon>Intramacronucleata</taxon>
        <taxon>Spirotrichea</taxon>
        <taxon>Stichotrichia</taxon>
        <taxon>Sporadotrichida</taxon>
        <taxon>Oxytrichidae</taxon>
        <taxon>Stylonychinae</taxon>
        <taxon>Stylonychia</taxon>
    </lineage>
</organism>
<dbReference type="InterPro" id="IPR027483">
    <property type="entry name" value="PInositol-4-P-4/5-kinase_C_sf"/>
</dbReference>
<dbReference type="InterPro" id="IPR027484">
    <property type="entry name" value="PInositol-4-P-5-kinase_N"/>
</dbReference>
<dbReference type="OrthoDB" id="416009at2759"/>